<dbReference type="EMBL" id="SPQU01000020">
    <property type="protein sequence ID" value="TFV34534.1"/>
    <property type="molecule type" value="Genomic_DNA"/>
</dbReference>
<accession>A0A4Y9KXA5</accession>
<name>A0A4Y9KXA5_9BRAD</name>
<dbReference type="OrthoDB" id="8455678at2"/>
<evidence type="ECO:0000313" key="1">
    <source>
        <dbReference type="EMBL" id="TFV34534.1"/>
    </source>
</evidence>
<reference evidence="1 2" key="1">
    <citation type="submission" date="2019-03" db="EMBL/GenBank/DDBJ databases">
        <title>Bradyrhizobium strains diversity isolated from Chamaecrista fasciculata.</title>
        <authorList>
            <person name="Urquiaga M.C.O."/>
            <person name="Hungria M."/>
            <person name="Delamuta J.R.M."/>
        </authorList>
    </citation>
    <scope>NUCLEOTIDE SEQUENCE [LARGE SCALE GENOMIC DNA]</scope>
    <source>
        <strain evidence="1 2">CNPSo 3424</strain>
    </source>
</reference>
<organism evidence="1 2">
    <name type="scientific">Bradyrhizobium frederickii</name>
    <dbReference type="NCBI Taxonomy" id="2560054"/>
    <lineage>
        <taxon>Bacteria</taxon>
        <taxon>Pseudomonadati</taxon>
        <taxon>Pseudomonadota</taxon>
        <taxon>Alphaproteobacteria</taxon>
        <taxon>Hyphomicrobiales</taxon>
        <taxon>Nitrobacteraceae</taxon>
        <taxon>Bradyrhizobium</taxon>
    </lineage>
</organism>
<proteinExistence type="predicted"/>
<keyword evidence="2" id="KW-1185">Reference proteome</keyword>
<gene>
    <name evidence="1" type="ORF">E4K66_30670</name>
</gene>
<comment type="caution">
    <text evidence="1">The sequence shown here is derived from an EMBL/GenBank/DDBJ whole genome shotgun (WGS) entry which is preliminary data.</text>
</comment>
<sequence length="86" mass="9584">MTPAHKITLGEMRNPQGGRGGTRGLLVYCGDYLRCGHMVRLAPAEVDRWPDEMRLSDLEPQFTCSKCGHRGADVRPDFDRPLRGTG</sequence>
<dbReference type="Proteomes" id="UP000298225">
    <property type="component" value="Unassembled WGS sequence"/>
</dbReference>
<dbReference type="AlphaFoldDB" id="A0A4Y9KXA5"/>
<dbReference type="RefSeq" id="WP_135171223.1">
    <property type="nucleotide sequence ID" value="NZ_SPQU01000020.1"/>
</dbReference>
<protein>
    <submittedName>
        <fullName evidence="1">Uncharacterized protein</fullName>
    </submittedName>
</protein>
<evidence type="ECO:0000313" key="2">
    <source>
        <dbReference type="Proteomes" id="UP000298225"/>
    </source>
</evidence>